<reference evidence="4 6" key="2">
    <citation type="journal article" date="2013" name="Nature">
        <title>Insights into bilaterian evolution from three spiralian genomes.</title>
        <authorList>
            <person name="Simakov O."/>
            <person name="Marletaz F."/>
            <person name="Cho S.J."/>
            <person name="Edsinger-Gonzales E."/>
            <person name="Havlak P."/>
            <person name="Hellsten U."/>
            <person name="Kuo D.H."/>
            <person name="Larsson T."/>
            <person name="Lv J."/>
            <person name="Arendt D."/>
            <person name="Savage R."/>
            <person name="Osoegawa K."/>
            <person name="de Jong P."/>
            <person name="Grimwood J."/>
            <person name="Chapman J.A."/>
            <person name="Shapiro H."/>
            <person name="Aerts A."/>
            <person name="Otillar R.P."/>
            <person name="Terry A.Y."/>
            <person name="Boore J.L."/>
            <person name="Grigoriev I.V."/>
            <person name="Lindberg D.R."/>
            <person name="Seaver E.C."/>
            <person name="Weisblat D.A."/>
            <person name="Putnam N.H."/>
            <person name="Rokhsar D.S."/>
        </authorList>
    </citation>
    <scope>NUCLEOTIDE SEQUENCE</scope>
</reference>
<dbReference type="InterPro" id="IPR035969">
    <property type="entry name" value="Rab-GAP_TBC_sf"/>
</dbReference>
<dbReference type="GeneID" id="20195645"/>
<evidence type="ECO:0000313" key="5">
    <source>
        <dbReference type="EnsemblMetazoa" id="HelroP116366"/>
    </source>
</evidence>
<accession>T1EGE3</accession>
<reference evidence="6" key="1">
    <citation type="submission" date="2012-12" db="EMBL/GenBank/DDBJ databases">
        <authorList>
            <person name="Hellsten U."/>
            <person name="Grimwood J."/>
            <person name="Chapman J.A."/>
            <person name="Shapiro H."/>
            <person name="Aerts A."/>
            <person name="Otillar R.P."/>
            <person name="Terry A.Y."/>
            <person name="Boore J.L."/>
            <person name="Simakov O."/>
            <person name="Marletaz F."/>
            <person name="Cho S.-J."/>
            <person name="Edsinger-Gonzales E."/>
            <person name="Havlak P."/>
            <person name="Kuo D.-H."/>
            <person name="Larsson T."/>
            <person name="Lv J."/>
            <person name="Arendt D."/>
            <person name="Savage R."/>
            <person name="Osoegawa K."/>
            <person name="de Jong P."/>
            <person name="Lindberg D.R."/>
            <person name="Seaver E.C."/>
            <person name="Weisblat D.A."/>
            <person name="Putnam N.H."/>
            <person name="Grigoriev I.V."/>
            <person name="Rokhsar D.S."/>
        </authorList>
    </citation>
    <scope>NUCLEOTIDE SEQUENCE</scope>
</reference>
<dbReference type="GO" id="GO:0005096">
    <property type="term" value="F:GTPase activator activity"/>
    <property type="evidence" value="ECO:0000318"/>
    <property type="project" value="GO_Central"/>
</dbReference>
<dbReference type="FunFam" id="2.30.29.230:FF:000013">
    <property type="entry name" value="Uncharacterized protein"/>
    <property type="match status" value="1"/>
</dbReference>
<dbReference type="EMBL" id="KB097722">
    <property type="protein sequence ID" value="ESN91098.1"/>
    <property type="molecule type" value="Genomic_DNA"/>
</dbReference>
<dbReference type="PANTHER" id="PTHR22957">
    <property type="entry name" value="TBC1 DOMAIN FAMILY MEMBER GTPASE-ACTIVATING PROTEIN"/>
    <property type="match status" value="1"/>
</dbReference>
<evidence type="ECO:0000256" key="2">
    <source>
        <dbReference type="SAM" id="MobiDB-lite"/>
    </source>
</evidence>
<dbReference type="OrthoDB" id="10264062at2759"/>
<dbReference type="Pfam" id="PF00566">
    <property type="entry name" value="RabGAP-TBC"/>
    <property type="match status" value="1"/>
</dbReference>
<feature type="compositionally biased region" description="Basic and acidic residues" evidence="2">
    <location>
        <begin position="117"/>
        <end position="126"/>
    </location>
</feature>
<dbReference type="InterPro" id="IPR000195">
    <property type="entry name" value="Rab-GAP-TBC_dom"/>
</dbReference>
<dbReference type="CTD" id="20195645"/>
<evidence type="ECO:0000313" key="6">
    <source>
        <dbReference type="Proteomes" id="UP000015101"/>
    </source>
</evidence>
<dbReference type="PANTHER" id="PTHR22957:SF547">
    <property type="entry name" value="TBC1 DOMAIN FAMILY MEMBER 16"/>
    <property type="match status" value="1"/>
</dbReference>
<dbReference type="OMA" id="ICPHISS"/>
<protein>
    <recommendedName>
        <fullName evidence="3">Rab-GAP TBC domain-containing protein</fullName>
    </recommendedName>
</protein>
<feature type="compositionally biased region" description="Low complexity" evidence="2">
    <location>
        <begin position="239"/>
        <end position="258"/>
    </location>
</feature>
<dbReference type="EnsemblMetazoa" id="HelroT116366">
    <property type="protein sequence ID" value="HelroP116366"/>
    <property type="gene ID" value="HelroG116366"/>
</dbReference>
<dbReference type="STRING" id="6412.T1EGE3"/>
<dbReference type="PROSITE" id="PS50086">
    <property type="entry name" value="TBC_RABGAP"/>
    <property type="match status" value="1"/>
</dbReference>
<dbReference type="KEGG" id="hro:HELRODRAFT_116366"/>
<dbReference type="InParanoid" id="T1EGE3"/>
<organism evidence="5 6">
    <name type="scientific">Helobdella robusta</name>
    <name type="common">Californian leech</name>
    <dbReference type="NCBI Taxonomy" id="6412"/>
    <lineage>
        <taxon>Eukaryota</taxon>
        <taxon>Metazoa</taxon>
        <taxon>Spiralia</taxon>
        <taxon>Lophotrochozoa</taxon>
        <taxon>Annelida</taxon>
        <taxon>Clitellata</taxon>
        <taxon>Hirudinea</taxon>
        <taxon>Rhynchobdellida</taxon>
        <taxon>Glossiphoniidae</taxon>
        <taxon>Helobdella</taxon>
    </lineage>
</organism>
<feature type="region of interest" description="Disordered" evidence="2">
    <location>
        <begin position="174"/>
        <end position="283"/>
    </location>
</feature>
<dbReference type="FunFam" id="1.10.8.270:FF:000017">
    <property type="entry name" value="TBC1 domain family member 16"/>
    <property type="match status" value="1"/>
</dbReference>
<dbReference type="Gene3D" id="2.30.29.230">
    <property type="match status" value="1"/>
</dbReference>
<dbReference type="FunCoup" id="T1EGE3">
    <property type="interactions" value="63"/>
</dbReference>
<feature type="domain" description="Rab-GAP TBC" evidence="3">
    <location>
        <begin position="420"/>
        <end position="629"/>
    </location>
</feature>
<dbReference type="FunFam" id="1.10.472.80:FF:000020">
    <property type="entry name" value="TBC1 domain family, member 16"/>
    <property type="match status" value="1"/>
</dbReference>
<feature type="region of interest" description="Disordered" evidence="2">
    <location>
        <begin position="82"/>
        <end position="132"/>
    </location>
</feature>
<gene>
    <name evidence="5" type="primary">20195645</name>
    <name evidence="4" type="ORF">HELRODRAFT_116366</name>
</gene>
<dbReference type="AlphaFoldDB" id="T1EGE3"/>
<feature type="region of interest" description="Disordered" evidence="2">
    <location>
        <begin position="730"/>
        <end position="749"/>
    </location>
</feature>
<dbReference type="SMART" id="SM00164">
    <property type="entry name" value="TBC"/>
    <property type="match status" value="1"/>
</dbReference>
<keyword evidence="1" id="KW-0343">GTPase activation</keyword>
<reference evidence="5" key="3">
    <citation type="submission" date="2015-06" db="UniProtKB">
        <authorList>
            <consortium name="EnsemblMetazoa"/>
        </authorList>
    </citation>
    <scope>IDENTIFICATION</scope>
</reference>
<feature type="compositionally biased region" description="Polar residues" evidence="2">
    <location>
        <begin position="211"/>
        <end position="231"/>
    </location>
</feature>
<dbReference type="GO" id="GO:0005769">
    <property type="term" value="C:early endosome"/>
    <property type="evidence" value="ECO:0000318"/>
    <property type="project" value="GO_Central"/>
</dbReference>
<dbReference type="Proteomes" id="UP000015101">
    <property type="component" value="Unassembled WGS sequence"/>
</dbReference>
<name>T1EGE3_HELRO</name>
<evidence type="ECO:0000256" key="1">
    <source>
        <dbReference type="ARBA" id="ARBA00022468"/>
    </source>
</evidence>
<feature type="compositionally biased region" description="Polar residues" evidence="2">
    <location>
        <begin position="82"/>
        <end position="93"/>
    </location>
</feature>
<dbReference type="EMBL" id="AMQM01008097">
    <property type="status" value="NOT_ANNOTATED_CDS"/>
    <property type="molecule type" value="Genomic_DNA"/>
</dbReference>
<dbReference type="SUPFAM" id="SSF47923">
    <property type="entry name" value="Ypt/Rab-GAP domain of gyp1p"/>
    <property type="match status" value="2"/>
</dbReference>
<proteinExistence type="predicted"/>
<keyword evidence="6" id="KW-1185">Reference proteome</keyword>
<dbReference type="eggNOG" id="KOG2224">
    <property type="taxonomic scope" value="Eukaryota"/>
</dbReference>
<sequence length="749" mass="85159">MSLTTFLTKASNLLGLKPNISLKAPPLDGEIIFCKNNVCVHPPANLNKNSEHHPGYMNIRSQEDEVLGRTLILTWIPNSTLTKNPRSIENSPRQGKPLCSTGSNHNGHNNNIRTTKPRNDEPYKDSDDGDVFSITPDSKNFINNYINNDDNGKCNDINSLDGIQAKNKYTNSINMDKDINSAGDNINNRNDSKERNGDDDDVKNEFDLLASTDSNFTSHKSPSNVTQSPSATLPAHGTSSSSPPQSPLSPNSSSPSRSNDIGCNDNSFVDVTSKDGDDDDSSGGVDNDLSFVCGVFSVDLGQMRSLRIFYSNNQCNSGQLVIASRESQYKILHFHHGGLDRLVQTFKDWSFLAQASRKGMEKDDSSHYFSIIRPFLPHELCHPDEGTMEMLRRETWRVHMNDMGVINDHLHLRKAIFFAGIEPSIRAEVWPFLLHYYPYLSTHEDRECIRNDKYLEYLSIRKVRLRMSREEREAFWRSTQCIVEKDVIRTDRSHPYFSGESNPNVDVLKNILLNYAVAHPTQGYTQGMSDLLAPILIELKNESDAYWCFVGLMKDTVFFSSPTDVDMDGQLLYLRELLKLLLPSFYHHLLKLQDGLDLLFCHRWLLLCFKREFAERDALRIWEVCWARYLTDYFHIFIVVSVLSIYGQDVVDQDLPSDDLLLHFNSLSMHMNADMVLKKARGLLHEFCQLETIPCTLHGLCSSSSSSMWDNKYTVKVQCVGHNPNETCPYTETSPTQIKQDSQQSPRSH</sequence>
<evidence type="ECO:0000259" key="3">
    <source>
        <dbReference type="PROSITE" id="PS50086"/>
    </source>
</evidence>
<dbReference type="RefSeq" id="XP_009030805.1">
    <property type="nucleotide sequence ID" value="XM_009032557.1"/>
</dbReference>
<dbReference type="Gene3D" id="1.10.472.80">
    <property type="entry name" value="Ypt/Rab-GAP domain of gyp1p, domain 3"/>
    <property type="match status" value="1"/>
</dbReference>
<feature type="compositionally biased region" description="Low complexity" evidence="2">
    <location>
        <begin position="100"/>
        <end position="111"/>
    </location>
</feature>
<evidence type="ECO:0000313" key="4">
    <source>
        <dbReference type="EMBL" id="ESN91098.1"/>
    </source>
</evidence>
<dbReference type="HOGENOM" id="CLU_013545_0_0_1"/>
<dbReference type="Gene3D" id="1.10.8.270">
    <property type="entry name" value="putative rabgap domain of human tbc1 domain family member 14 like domains"/>
    <property type="match status" value="1"/>
</dbReference>